<evidence type="ECO:0000256" key="5">
    <source>
        <dbReference type="ARBA" id="ARBA00031122"/>
    </source>
</evidence>
<evidence type="ECO:0000259" key="6">
    <source>
        <dbReference type="PROSITE" id="PS51186"/>
    </source>
</evidence>
<dbReference type="Pfam" id="PF13523">
    <property type="entry name" value="Acetyltransf_8"/>
    <property type="match status" value="1"/>
</dbReference>
<evidence type="ECO:0000256" key="2">
    <source>
        <dbReference type="ARBA" id="ARBA00004924"/>
    </source>
</evidence>
<dbReference type="RefSeq" id="WP_283075694.1">
    <property type="nucleotide sequence ID" value="NZ_JBHUPI010000005.1"/>
</dbReference>
<evidence type="ECO:0000313" key="7">
    <source>
        <dbReference type="EMBL" id="WFT73687.1"/>
    </source>
</evidence>
<dbReference type="Gene3D" id="3.40.630.30">
    <property type="match status" value="1"/>
</dbReference>
<evidence type="ECO:0000313" key="8">
    <source>
        <dbReference type="Proteomes" id="UP001221597"/>
    </source>
</evidence>
<keyword evidence="7" id="KW-0012">Acyltransferase</keyword>
<evidence type="ECO:0000256" key="4">
    <source>
        <dbReference type="ARBA" id="ARBA00023251"/>
    </source>
</evidence>
<name>A0ABY8IV47_9BACI</name>
<accession>A0ABY8IV47</accession>
<dbReference type="InterPro" id="IPR016181">
    <property type="entry name" value="Acyl_CoA_acyltransferase"/>
</dbReference>
<keyword evidence="8" id="KW-1185">Reference proteome</keyword>
<keyword evidence="7" id="KW-0808">Transferase</keyword>
<reference evidence="7 8" key="1">
    <citation type="submission" date="2023-04" db="EMBL/GenBank/DDBJ databases">
        <title>Genome sequence of Halobacillus naozhouensis KACC 21980.</title>
        <authorList>
            <person name="Kim S."/>
            <person name="Heo J."/>
            <person name="Kwon S.-W."/>
        </authorList>
    </citation>
    <scope>NUCLEOTIDE SEQUENCE [LARGE SCALE GENOMIC DNA]</scope>
    <source>
        <strain evidence="7 8">KCTC 13234</strain>
    </source>
</reference>
<feature type="domain" description="N-acetyltransferase" evidence="6">
    <location>
        <begin position="14"/>
        <end position="177"/>
    </location>
</feature>
<protein>
    <recommendedName>
        <fullName evidence="3">Lysine N-acyltransferase MbtK</fullName>
    </recommendedName>
    <alternativeName>
        <fullName evidence="5">Mycobactin synthase protein K</fullName>
    </alternativeName>
</protein>
<evidence type="ECO:0000256" key="3">
    <source>
        <dbReference type="ARBA" id="ARBA00020586"/>
    </source>
</evidence>
<dbReference type="GO" id="GO:0016746">
    <property type="term" value="F:acyltransferase activity"/>
    <property type="evidence" value="ECO:0007669"/>
    <property type="project" value="UniProtKB-KW"/>
</dbReference>
<comment type="function">
    <text evidence="1">Acyltransferase required for the direct transfer of medium- to long-chain fatty acyl moieties from a carrier protein (MbtL) on to the epsilon-amino group of lysine residue in the mycobactin core.</text>
</comment>
<organism evidence="7 8">
    <name type="scientific">Halobacillus naozhouensis</name>
    <dbReference type="NCBI Taxonomy" id="554880"/>
    <lineage>
        <taxon>Bacteria</taxon>
        <taxon>Bacillati</taxon>
        <taxon>Bacillota</taxon>
        <taxon>Bacilli</taxon>
        <taxon>Bacillales</taxon>
        <taxon>Bacillaceae</taxon>
        <taxon>Halobacillus</taxon>
    </lineage>
</organism>
<dbReference type="PANTHER" id="PTHR31438">
    <property type="entry name" value="LYSINE N-ACYLTRANSFERASE C17G9.06C-RELATED"/>
    <property type="match status" value="1"/>
</dbReference>
<comment type="pathway">
    <text evidence="2">Siderophore biosynthesis.</text>
</comment>
<dbReference type="PROSITE" id="PS51186">
    <property type="entry name" value="GNAT"/>
    <property type="match status" value="1"/>
</dbReference>
<dbReference type="InterPro" id="IPR000182">
    <property type="entry name" value="GNAT_dom"/>
</dbReference>
<dbReference type="PANTHER" id="PTHR31438:SF1">
    <property type="entry name" value="LYSINE N-ACYLTRANSFERASE C17G9.06C-RELATED"/>
    <property type="match status" value="1"/>
</dbReference>
<dbReference type="SUPFAM" id="SSF55729">
    <property type="entry name" value="Acyl-CoA N-acyltransferases (Nat)"/>
    <property type="match status" value="1"/>
</dbReference>
<evidence type="ECO:0000256" key="1">
    <source>
        <dbReference type="ARBA" id="ARBA00003818"/>
    </source>
</evidence>
<proteinExistence type="predicted"/>
<dbReference type="InterPro" id="IPR019432">
    <property type="entry name" value="Acyltransferase_MbtK/IucB-like"/>
</dbReference>
<dbReference type="SMART" id="SM01006">
    <property type="entry name" value="AlcB"/>
    <property type="match status" value="1"/>
</dbReference>
<gene>
    <name evidence="7" type="ORF">P9989_15095</name>
</gene>
<keyword evidence="4" id="KW-0046">Antibiotic resistance</keyword>
<sequence length="188" mass="22452">MEYEVLDETINQSIAFRPIELEKDFPFIMKWMHQEHVIPFWQLNISEEALFKHMEKNVSDQHQRTYIGLLDGEPMSYWESYWVKGDVVEGSYQAEPFDQGIHLLIGEKEYLGKGLALRLLKAMVKFQFRYQDTQKVIAEPDCRNARMIHVFEKCGFEKIKPIQLPDKKAMLMFCEREVFEKRWSSVYS</sequence>
<dbReference type="EMBL" id="CP121671">
    <property type="protein sequence ID" value="WFT73687.1"/>
    <property type="molecule type" value="Genomic_DNA"/>
</dbReference>
<dbReference type="Proteomes" id="UP001221597">
    <property type="component" value="Chromosome"/>
</dbReference>